<organism evidence="1 2">
    <name type="scientific">Enteroscipio rubneri</name>
    <dbReference type="NCBI Taxonomy" id="2070686"/>
    <lineage>
        <taxon>Bacteria</taxon>
        <taxon>Bacillati</taxon>
        <taxon>Actinomycetota</taxon>
        <taxon>Coriobacteriia</taxon>
        <taxon>Eggerthellales</taxon>
        <taxon>Eggerthellaceae</taxon>
        <taxon>Enteroscipio</taxon>
    </lineage>
</organism>
<sequence length="159" mass="17243">MENGTPDPFAMPSGMGGAFSAYSALAGLGSTRFIEGPDGTRVVFYERSNVVDESVPDVETRMTFAGHFAVNDRFFTPGAPNLDGGLGADFQDEGEPVAAWVWLKEPADEENRAKLEAFFDSSFGEDGLRMDIAPEAFLDFADSNSWDADSDSEDESLFE</sequence>
<proteinExistence type="predicted"/>
<dbReference type="EMBL" id="PPEK01000005">
    <property type="protein sequence ID" value="PNV67818.1"/>
    <property type="molecule type" value="Genomic_DNA"/>
</dbReference>
<evidence type="ECO:0000313" key="1">
    <source>
        <dbReference type="EMBL" id="PNV67818.1"/>
    </source>
</evidence>
<name>A0A2K2UC98_9ACTN</name>
<accession>A0A2K2UC98</accession>
<keyword evidence="2" id="KW-1185">Reference proteome</keyword>
<protein>
    <submittedName>
        <fullName evidence="1">Uncharacterized protein</fullName>
    </submittedName>
</protein>
<evidence type="ECO:0000313" key="2">
    <source>
        <dbReference type="Proteomes" id="UP000236197"/>
    </source>
</evidence>
<dbReference type="RefSeq" id="WP_103264872.1">
    <property type="nucleotide sequence ID" value="NZ_CABMLE010000005.1"/>
</dbReference>
<reference evidence="2" key="1">
    <citation type="submission" date="2018-01" db="EMBL/GenBank/DDBJ databases">
        <title>Rubneribacter badeniensis gen. nov., sp. nov., and Colonibacter rubneri, gen. nov., sp. nov., WGS of new members of the Eggerthellaceae.</title>
        <authorList>
            <person name="Danylec N."/>
            <person name="Stoll D.A."/>
            <person name="Doetsch A."/>
            <person name="Kulling S.E."/>
            <person name="Huch M."/>
        </authorList>
    </citation>
    <scope>NUCLEOTIDE SEQUENCE [LARGE SCALE GENOMIC DNA]</scope>
    <source>
        <strain evidence="2">ResAG-96</strain>
    </source>
</reference>
<dbReference type="OrthoDB" id="3177291at2"/>
<comment type="caution">
    <text evidence="1">The sequence shown here is derived from an EMBL/GenBank/DDBJ whole genome shotgun (WGS) entry which is preliminary data.</text>
</comment>
<gene>
    <name evidence="1" type="ORF">C2L71_05955</name>
</gene>
<dbReference type="AlphaFoldDB" id="A0A2K2UC98"/>
<dbReference type="Proteomes" id="UP000236197">
    <property type="component" value="Unassembled WGS sequence"/>
</dbReference>